<dbReference type="GO" id="GO:0005840">
    <property type="term" value="C:ribosome"/>
    <property type="evidence" value="ECO:0007669"/>
    <property type="project" value="UniProtKB-KW"/>
</dbReference>
<evidence type="ECO:0000313" key="12">
    <source>
        <dbReference type="Proteomes" id="UP001230220"/>
    </source>
</evidence>
<dbReference type="InterPro" id="IPR019926">
    <property type="entry name" value="Ribosomal_uL3_CS"/>
</dbReference>
<name>A0ABU0DZW8_9FIRM</name>
<keyword evidence="2 7" id="KW-0699">rRNA-binding</keyword>
<dbReference type="PROSITE" id="PS00474">
    <property type="entry name" value="RIBOSOMAL_L3"/>
    <property type="match status" value="1"/>
</dbReference>
<organism evidence="11 12">
    <name type="scientific">Breznakia pachnodae</name>
    <dbReference type="NCBI Taxonomy" id="265178"/>
    <lineage>
        <taxon>Bacteria</taxon>
        <taxon>Bacillati</taxon>
        <taxon>Bacillota</taxon>
        <taxon>Erysipelotrichia</taxon>
        <taxon>Erysipelotrichales</taxon>
        <taxon>Erysipelotrichaceae</taxon>
        <taxon>Breznakia</taxon>
    </lineage>
</organism>
<keyword evidence="12" id="KW-1185">Reference proteome</keyword>
<evidence type="ECO:0000256" key="2">
    <source>
        <dbReference type="ARBA" id="ARBA00022730"/>
    </source>
</evidence>
<evidence type="ECO:0000256" key="5">
    <source>
        <dbReference type="ARBA" id="ARBA00023274"/>
    </source>
</evidence>
<dbReference type="Gene3D" id="2.40.30.10">
    <property type="entry name" value="Translation factors"/>
    <property type="match status" value="1"/>
</dbReference>
<feature type="region of interest" description="Disordered" evidence="10">
    <location>
        <begin position="130"/>
        <end position="150"/>
    </location>
</feature>
<evidence type="ECO:0000256" key="6">
    <source>
        <dbReference type="ARBA" id="ARBA00035243"/>
    </source>
</evidence>
<evidence type="ECO:0000256" key="9">
    <source>
        <dbReference type="RuleBase" id="RU003906"/>
    </source>
</evidence>
<evidence type="ECO:0000313" key="11">
    <source>
        <dbReference type="EMBL" id="MDQ0360064.1"/>
    </source>
</evidence>
<evidence type="ECO:0000256" key="1">
    <source>
        <dbReference type="ARBA" id="ARBA00006540"/>
    </source>
</evidence>
<dbReference type="EMBL" id="JAUSUR010000001">
    <property type="protein sequence ID" value="MDQ0360064.1"/>
    <property type="molecule type" value="Genomic_DNA"/>
</dbReference>
<accession>A0ABU0DZW8</accession>
<dbReference type="RefSeq" id="WP_307405678.1">
    <property type="nucleotide sequence ID" value="NZ_JAUSUR010000001.1"/>
</dbReference>
<comment type="similarity">
    <text evidence="1 7 8">Belongs to the universal ribosomal protein uL3 family.</text>
</comment>
<comment type="subunit">
    <text evidence="7 9">Part of the 50S ribosomal subunit. Forms a cluster with proteins L14 and L19.</text>
</comment>
<dbReference type="InterPro" id="IPR009000">
    <property type="entry name" value="Transl_B-barrel_sf"/>
</dbReference>
<dbReference type="HAMAP" id="MF_01325_B">
    <property type="entry name" value="Ribosomal_uL3_B"/>
    <property type="match status" value="1"/>
</dbReference>
<dbReference type="NCBIfam" id="TIGR03625">
    <property type="entry name" value="L3_bact"/>
    <property type="match status" value="1"/>
</dbReference>
<dbReference type="SUPFAM" id="SSF50447">
    <property type="entry name" value="Translation proteins"/>
    <property type="match status" value="1"/>
</dbReference>
<reference evidence="11 12" key="1">
    <citation type="submission" date="2023-07" db="EMBL/GenBank/DDBJ databases">
        <title>Genomic Encyclopedia of Type Strains, Phase IV (KMG-IV): sequencing the most valuable type-strain genomes for metagenomic binning, comparative biology and taxonomic classification.</title>
        <authorList>
            <person name="Goeker M."/>
        </authorList>
    </citation>
    <scope>NUCLEOTIDE SEQUENCE [LARGE SCALE GENOMIC DNA]</scope>
    <source>
        <strain evidence="11 12">DSM 16784</strain>
    </source>
</reference>
<comment type="function">
    <text evidence="7 9">One of the primary rRNA binding proteins, it binds directly near the 3'-end of the 23S rRNA, where it nucleates assembly of the 50S subunit.</text>
</comment>
<protein>
    <recommendedName>
        <fullName evidence="6 7">Large ribosomal subunit protein uL3</fullName>
    </recommendedName>
</protein>
<dbReference type="InterPro" id="IPR000597">
    <property type="entry name" value="Ribosomal_uL3"/>
</dbReference>
<keyword evidence="5 7" id="KW-0687">Ribonucleoprotein</keyword>
<comment type="caution">
    <text evidence="11">The sequence shown here is derived from an EMBL/GenBank/DDBJ whole genome shotgun (WGS) entry which is preliminary data.</text>
</comment>
<sequence length="252" mass="26912">MKGILGRKIGMTQVFTEDGVLIPVTVVEATPNIVLQKKTVDNDGYEAVQLGFEDVKEQRATKAIKGHAAKVSTGPKKFAREIRGNEMMDLDLGSEVKVSIFEAGDIVDVTGTSKGKGFMGTVVRNNAKIGPKSHGSGHHRHIGSLATGGITSRKGKIDKGTVMAGQEGGYKTTNQNLEIIKVDEVQNYLLIKGNVPGPKKGLVIVKSAVKKTKTDAKTLVSYAQEVVEEAVEEVEVPVVEEVASEASDAKEE</sequence>
<evidence type="ECO:0000256" key="4">
    <source>
        <dbReference type="ARBA" id="ARBA00022980"/>
    </source>
</evidence>
<dbReference type="PANTHER" id="PTHR11229">
    <property type="entry name" value="50S RIBOSOMAL PROTEIN L3"/>
    <property type="match status" value="1"/>
</dbReference>
<dbReference type="Gene3D" id="3.30.160.810">
    <property type="match status" value="1"/>
</dbReference>
<evidence type="ECO:0000256" key="10">
    <source>
        <dbReference type="SAM" id="MobiDB-lite"/>
    </source>
</evidence>
<evidence type="ECO:0000256" key="7">
    <source>
        <dbReference type="HAMAP-Rule" id="MF_01325"/>
    </source>
</evidence>
<dbReference type="InterPro" id="IPR019927">
    <property type="entry name" value="Ribosomal_uL3_bac/org-type"/>
</dbReference>
<keyword evidence="3 7" id="KW-0694">RNA-binding</keyword>
<proteinExistence type="inferred from homology"/>
<dbReference type="Proteomes" id="UP001230220">
    <property type="component" value="Unassembled WGS sequence"/>
</dbReference>
<dbReference type="Pfam" id="PF00297">
    <property type="entry name" value="Ribosomal_L3"/>
    <property type="match status" value="1"/>
</dbReference>
<keyword evidence="4 7" id="KW-0689">Ribosomal protein</keyword>
<dbReference type="PANTHER" id="PTHR11229:SF16">
    <property type="entry name" value="LARGE RIBOSOMAL SUBUNIT PROTEIN UL3C"/>
    <property type="match status" value="1"/>
</dbReference>
<evidence type="ECO:0000256" key="8">
    <source>
        <dbReference type="RuleBase" id="RU003905"/>
    </source>
</evidence>
<gene>
    <name evidence="7" type="primary">rplC</name>
    <name evidence="11" type="ORF">J2S15_000795</name>
</gene>
<evidence type="ECO:0000256" key="3">
    <source>
        <dbReference type="ARBA" id="ARBA00022884"/>
    </source>
</evidence>